<reference evidence="2" key="1">
    <citation type="submission" date="2014-09" db="EMBL/GenBank/DDBJ databases">
        <authorList>
            <person name="Magalhaes I.L.F."/>
            <person name="Oliveira U."/>
            <person name="Santos F.R."/>
            <person name="Vidigal T.H.D.A."/>
            <person name="Brescovit A.D."/>
            <person name="Santos A.J."/>
        </authorList>
    </citation>
    <scope>NUCLEOTIDE SEQUENCE</scope>
    <source>
        <tissue evidence="2">Shoot tissue taken approximately 20 cm above the soil surface</tissue>
    </source>
</reference>
<dbReference type="SUPFAM" id="SSF56672">
    <property type="entry name" value="DNA/RNA polymerases"/>
    <property type="match status" value="1"/>
</dbReference>
<evidence type="ECO:0000259" key="1">
    <source>
        <dbReference type="PROSITE" id="PS50878"/>
    </source>
</evidence>
<dbReference type="AlphaFoldDB" id="A0A0A8YB30"/>
<feature type="domain" description="Reverse transcriptase" evidence="1">
    <location>
        <begin position="1"/>
        <end position="53"/>
    </location>
</feature>
<proteinExistence type="predicted"/>
<dbReference type="PROSITE" id="PS50878">
    <property type="entry name" value="RT_POL"/>
    <property type="match status" value="1"/>
</dbReference>
<dbReference type="PANTHER" id="PTHR24559:SF452">
    <property type="entry name" value="INTEGRASE CATALYTIC DOMAIN-CONTAINING PROTEIN"/>
    <property type="match status" value="1"/>
</dbReference>
<evidence type="ECO:0000313" key="2">
    <source>
        <dbReference type="EMBL" id="JAD20657.1"/>
    </source>
</evidence>
<dbReference type="Gene3D" id="3.30.70.270">
    <property type="match status" value="1"/>
</dbReference>
<dbReference type="Pfam" id="PF00078">
    <property type="entry name" value="RVT_1"/>
    <property type="match status" value="1"/>
</dbReference>
<protein>
    <recommendedName>
        <fullName evidence="1">Reverse transcriptase domain-containing protein</fullName>
    </recommendedName>
</protein>
<dbReference type="PANTHER" id="PTHR24559">
    <property type="entry name" value="TRANSPOSON TY3-I GAG-POL POLYPROTEIN"/>
    <property type="match status" value="1"/>
</dbReference>
<dbReference type="EMBL" id="GBRH01277238">
    <property type="protein sequence ID" value="JAD20657.1"/>
    <property type="molecule type" value="Transcribed_RNA"/>
</dbReference>
<dbReference type="InterPro" id="IPR043502">
    <property type="entry name" value="DNA/RNA_pol_sf"/>
</dbReference>
<accession>A0A0A8YB30</accession>
<dbReference type="InterPro" id="IPR000477">
    <property type="entry name" value="RT_dom"/>
</dbReference>
<dbReference type="InterPro" id="IPR053134">
    <property type="entry name" value="RNA-dir_DNA_polymerase"/>
</dbReference>
<reference evidence="2" key="2">
    <citation type="journal article" date="2015" name="Data Brief">
        <title>Shoot transcriptome of the giant reed, Arundo donax.</title>
        <authorList>
            <person name="Barrero R.A."/>
            <person name="Guerrero F.D."/>
            <person name="Moolhuijzen P."/>
            <person name="Goolsby J.A."/>
            <person name="Tidwell J."/>
            <person name="Bellgard S.E."/>
            <person name="Bellgard M.I."/>
        </authorList>
    </citation>
    <scope>NUCLEOTIDE SEQUENCE</scope>
    <source>
        <tissue evidence="2">Shoot tissue taken approximately 20 cm above the soil surface</tissue>
    </source>
</reference>
<dbReference type="InterPro" id="IPR043128">
    <property type="entry name" value="Rev_trsase/Diguanyl_cyclase"/>
</dbReference>
<sequence>MPFGLTNAPATFQALMNDVLHDFIRRSVLMFFDDILIYNNSWAEHLHHVHADF</sequence>
<name>A0A0A8YB30_ARUDO</name>
<organism evidence="2">
    <name type="scientific">Arundo donax</name>
    <name type="common">Giant reed</name>
    <name type="synonym">Donax arundinaceus</name>
    <dbReference type="NCBI Taxonomy" id="35708"/>
    <lineage>
        <taxon>Eukaryota</taxon>
        <taxon>Viridiplantae</taxon>
        <taxon>Streptophyta</taxon>
        <taxon>Embryophyta</taxon>
        <taxon>Tracheophyta</taxon>
        <taxon>Spermatophyta</taxon>
        <taxon>Magnoliopsida</taxon>
        <taxon>Liliopsida</taxon>
        <taxon>Poales</taxon>
        <taxon>Poaceae</taxon>
        <taxon>PACMAD clade</taxon>
        <taxon>Arundinoideae</taxon>
        <taxon>Arundineae</taxon>
        <taxon>Arundo</taxon>
    </lineage>
</organism>